<dbReference type="RefSeq" id="WP_130199303.1">
    <property type="nucleotide sequence ID" value="NZ_QVFV01000001.1"/>
</dbReference>
<dbReference type="EMBL" id="QVFV01000001">
    <property type="protein sequence ID" value="RZM82118.1"/>
    <property type="molecule type" value="Genomic_DNA"/>
</dbReference>
<evidence type="ECO:0000313" key="3">
    <source>
        <dbReference type="Proteomes" id="UP000292459"/>
    </source>
</evidence>
<proteinExistence type="predicted"/>
<feature type="transmembrane region" description="Helical" evidence="1">
    <location>
        <begin position="53"/>
        <end position="72"/>
    </location>
</feature>
<name>A0A4Q7EGL9_9CYAN</name>
<dbReference type="NCBIfam" id="NF041646">
    <property type="entry name" value="VC0807_fam"/>
    <property type="match status" value="1"/>
</dbReference>
<keyword evidence="1" id="KW-0472">Membrane</keyword>
<evidence type="ECO:0000313" key="2">
    <source>
        <dbReference type="EMBL" id="RZM82118.1"/>
    </source>
</evidence>
<feature type="transmembrane region" description="Helical" evidence="1">
    <location>
        <begin position="30"/>
        <end position="47"/>
    </location>
</feature>
<dbReference type="AlphaFoldDB" id="A0A4Q7EGL9"/>
<protein>
    <recommendedName>
        <fullName evidence="4">DUF3159 domain-containing protein</fullName>
    </recommendedName>
</protein>
<comment type="caution">
    <text evidence="2">The sequence shown here is derived from an EMBL/GenBank/DDBJ whole genome shotgun (WGS) entry which is preliminary data.</text>
</comment>
<reference evidence="2 3" key="1">
    <citation type="submission" date="2018-11" db="EMBL/GenBank/DDBJ databases">
        <title>Whole genome sequencing of an environmental sample.</title>
        <authorList>
            <person name="Sarangi A.N."/>
            <person name="Singh D."/>
            <person name="Tripathy S."/>
        </authorList>
    </citation>
    <scope>NUCLEOTIDE SEQUENCE [LARGE SCALE GENOMIC DNA]</scope>
    <source>
        <strain evidence="2 3">Lakshadweep</strain>
    </source>
</reference>
<feature type="transmembrane region" description="Helical" evidence="1">
    <location>
        <begin position="111"/>
        <end position="135"/>
    </location>
</feature>
<dbReference type="Proteomes" id="UP000292459">
    <property type="component" value="Unassembled WGS sequence"/>
</dbReference>
<evidence type="ECO:0000256" key="1">
    <source>
        <dbReference type="SAM" id="Phobius"/>
    </source>
</evidence>
<feature type="transmembrane region" description="Helical" evidence="1">
    <location>
        <begin position="77"/>
        <end position="99"/>
    </location>
</feature>
<keyword evidence="1" id="KW-0812">Transmembrane</keyword>
<gene>
    <name evidence="2" type="ORF">DYY88_02340</name>
</gene>
<organism evidence="2 3">
    <name type="scientific">Leptolyngbya iicbica LK</name>
    <dbReference type="NCBI Taxonomy" id="2294035"/>
    <lineage>
        <taxon>Bacteria</taxon>
        <taxon>Bacillati</taxon>
        <taxon>Cyanobacteriota</taxon>
        <taxon>Cyanophyceae</taxon>
        <taxon>Leptolyngbyales</taxon>
        <taxon>Leptolyngbyaceae</taxon>
        <taxon>Leptolyngbya group</taxon>
        <taxon>Leptolyngbya</taxon>
        <taxon>Leptolyngbya iicbica</taxon>
    </lineage>
</organism>
<keyword evidence="3" id="KW-1185">Reference proteome</keyword>
<accession>A0A4Q7EGL9</accession>
<keyword evidence="1" id="KW-1133">Transmembrane helix</keyword>
<evidence type="ECO:0008006" key="4">
    <source>
        <dbReference type="Google" id="ProtNLM"/>
    </source>
</evidence>
<feature type="transmembrane region" description="Helical" evidence="1">
    <location>
        <begin position="188"/>
        <end position="209"/>
    </location>
</feature>
<feature type="transmembrane region" description="Helical" evidence="1">
    <location>
        <begin position="156"/>
        <end position="182"/>
    </location>
</feature>
<sequence>MNQWSDLSENLAILVSEAELMRQRFPWKQFAIGALTPGLIFYLFHHFEQPLVGALLAAGWSAAVILVTHLALKKINLFAVLSLPLTFIEVVGLLITLNPEFYLTTAAIDHVLWGLICFGSLFIYRPLILVFAEAVGGIPKTEELGEFGQSQEFRSAWIILTAIWGIVHLMAAAILIASQIWLPLELFLVIRSALSTPLLAVLIAFSFWFPRWYMNRS</sequence>